<dbReference type="InterPro" id="IPR038657">
    <property type="entry name" value="Ribosomal_bL19_sf"/>
</dbReference>
<dbReference type="EMBL" id="MH795129">
    <property type="protein sequence ID" value="AYO28207.1"/>
    <property type="molecule type" value="Genomic_DNA"/>
</dbReference>
<dbReference type="GO" id="GO:0009507">
    <property type="term" value="C:chloroplast"/>
    <property type="evidence" value="ECO:0007669"/>
    <property type="project" value="UniProtKB-SubCell"/>
</dbReference>
<evidence type="ECO:0000256" key="4">
    <source>
        <dbReference type="ARBA" id="ARBA00022640"/>
    </source>
</evidence>
<dbReference type="GO" id="GO:0006412">
    <property type="term" value="P:translation"/>
    <property type="evidence" value="ECO:0007669"/>
    <property type="project" value="InterPro"/>
</dbReference>
<dbReference type="PANTHER" id="PTHR15680">
    <property type="entry name" value="RIBOSOMAL PROTEIN L19"/>
    <property type="match status" value="1"/>
</dbReference>
<organism evidence="8">
    <name type="scientific">Synura sphagnicola</name>
    <dbReference type="NCBI Taxonomy" id="52556"/>
    <lineage>
        <taxon>Eukaryota</taxon>
        <taxon>Sar</taxon>
        <taxon>Stramenopiles</taxon>
        <taxon>Ochrophyta</taxon>
        <taxon>Synurophyceae</taxon>
        <taxon>Synurales</taxon>
        <taxon>Mallomonadaceae</taxon>
        <taxon>Synura</taxon>
    </lineage>
</organism>
<geneLocation type="plastid" evidence="8"/>
<dbReference type="GO" id="GO:0005762">
    <property type="term" value="C:mitochondrial large ribosomal subunit"/>
    <property type="evidence" value="ECO:0007669"/>
    <property type="project" value="TreeGrafter"/>
</dbReference>
<dbReference type="GO" id="GO:0003735">
    <property type="term" value="F:structural constituent of ribosome"/>
    <property type="evidence" value="ECO:0007669"/>
    <property type="project" value="InterPro"/>
</dbReference>
<proteinExistence type="inferred from homology"/>
<dbReference type="PIRSF" id="PIRSF002191">
    <property type="entry name" value="Ribosomal_L19"/>
    <property type="match status" value="1"/>
</dbReference>
<evidence type="ECO:0000256" key="7">
    <source>
        <dbReference type="ARBA" id="ARBA00035376"/>
    </source>
</evidence>
<keyword evidence="5 8" id="KW-0689">Ribosomal protein</keyword>
<keyword evidence="4 8" id="KW-0934">Plastid</keyword>
<name>A0A3G2QYM1_9STRA</name>
<evidence type="ECO:0000256" key="2">
    <source>
        <dbReference type="ARBA" id="ARBA00005781"/>
    </source>
</evidence>
<protein>
    <recommendedName>
        <fullName evidence="7">50S ribosomal protein L19, chloroplastic</fullName>
    </recommendedName>
</protein>
<dbReference type="Pfam" id="PF01245">
    <property type="entry name" value="Ribosomal_L19"/>
    <property type="match status" value="1"/>
</dbReference>
<evidence type="ECO:0000256" key="6">
    <source>
        <dbReference type="ARBA" id="ARBA00023274"/>
    </source>
</evidence>
<evidence type="ECO:0000256" key="3">
    <source>
        <dbReference type="ARBA" id="ARBA00022528"/>
    </source>
</evidence>
<dbReference type="InterPro" id="IPR008991">
    <property type="entry name" value="Translation_prot_SH3-like_sf"/>
</dbReference>
<comment type="subcellular location">
    <subcellularLocation>
        <location evidence="1">Plastid</location>
        <location evidence="1">Chloroplast</location>
    </subcellularLocation>
</comment>
<evidence type="ECO:0000256" key="1">
    <source>
        <dbReference type="ARBA" id="ARBA00004229"/>
    </source>
</evidence>
<dbReference type="InterPro" id="IPR001857">
    <property type="entry name" value="Ribosomal_bL19"/>
</dbReference>
<accession>A0A3G2QYM1</accession>
<evidence type="ECO:0000256" key="5">
    <source>
        <dbReference type="ARBA" id="ARBA00022980"/>
    </source>
</evidence>
<dbReference type="PANTHER" id="PTHR15680:SF9">
    <property type="entry name" value="LARGE RIBOSOMAL SUBUNIT PROTEIN BL19M"/>
    <property type="match status" value="1"/>
</dbReference>
<sequence>MNTIQQSNIKNPGKKDLIRYVESNYLKKKKKSDNQLDFLTLKVGDIIRIGYLIPEGEKERTQYYQGLIIAIKNRGIGKSLIIRRTVQGIGIEQIFILNSPKIVSILKKQSSKVRRSKLYFIRKLRGKSTRLKIKID</sequence>
<dbReference type="NCBIfam" id="TIGR01024">
    <property type="entry name" value="rplS_bact"/>
    <property type="match status" value="1"/>
</dbReference>
<dbReference type="AlphaFoldDB" id="A0A3G2QYM1"/>
<reference evidence="8" key="1">
    <citation type="submission" date="2018-08" db="EMBL/GenBank/DDBJ databases">
        <title>Comparative Plastid Genomics of Synurophyceae: Evolutionary Evidence of Lateral Gene Transfer and Inverted Repeat Dynamics.</title>
        <authorList>
            <person name="Kim J.I."/>
            <person name="Shin H."/>
            <person name="Skaloud P."/>
            <person name="Jung J."/>
            <person name="Yoon H.S."/>
            <person name="Archibald J.M."/>
            <person name="Shin W."/>
        </authorList>
    </citation>
    <scope>NUCLEOTIDE SEQUENCE</scope>
    <source>
        <strain evidence="8">FBCC200022</strain>
    </source>
</reference>
<keyword evidence="6" id="KW-0687">Ribonucleoprotein</keyword>
<dbReference type="SUPFAM" id="SSF50104">
    <property type="entry name" value="Translation proteins SH3-like domain"/>
    <property type="match status" value="1"/>
</dbReference>
<dbReference type="PRINTS" id="PR00061">
    <property type="entry name" value="RIBOSOMALL19"/>
</dbReference>
<dbReference type="Gene3D" id="2.30.30.790">
    <property type="match status" value="1"/>
</dbReference>
<comment type="similarity">
    <text evidence="2">Belongs to the bacterial ribosomal protein bL19 family.</text>
</comment>
<evidence type="ECO:0000313" key="8">
    <source>
        <dbReference type="EMBL" id="AYO28207.1"/>
    </source>
</evidence>
<gene>
    <name evidence="8" type="primary">rpl19</name>
</gene>
<keyword evidence="3" id="KW-0150">Chloroplast</keyword>